<dbReference type="Proteomes" id="UP001161247">
    <property type="component" value="Chromosome 5"/>
</dbReference>
<reference evidence="2" key="1">
    <citation type="submission" date="2023-03" db="EMBL/GenBank/DDBJ databases">
        <authorList>
            <person name="Julca I."/>
        </authorList>
    </citation>
    <scope>NUCLEOTIDE SEQUENCE</scope>
</reference>
<accession>A0AAV1DE14</accession>
<organism evidence="2 3">
    <name type="scientific">Oldenlandia corymbosa var. corymbosa</name>
    <dbReference type="NCBI Taxonomy" id="529605"/>
    <lineage>
        <taxon>Eukaryota</taxon>
        <taxon>Viridiplantae</taxon>
        <taxon>Streptophyta</taxon>
        <taxon>Embryophyta</taxon>
        <taxon>Tracheophyta</taxon>
        <taxon>Spermatophyta</taxon>
        <taxon>Magnoliopsida</taxon>
        <taxon>eudicotyledons</taxon>
        <taxon>Gunneridae</taxon>
        <taxon>Pentapetalae</taxon>
        <taxon>asterids</taxon>
        <taxon>lamiids</taxon>
        <taxon>Gentianales</taxon>
        <taxon>Rubiaceae</taxon>
        <taxon>Rubioideae</taxon>
        <taxon>Spermacoceae</taxon>
        <taxon>Hedyotis-Oldenlandia complex</taxon>
        <taxon>Oldenlandia</taxon>
    </lineage>
</organism>
<evidence type="ECO:0000313" key="3">
    <source>
        <dbReference type="Proteomes" id="UP001161247"/>
    </source>
</evidence>
<protein>
    <submittedName>
        <fullName evidence="2">OLC1v1004860C1</fullName>
    </submittedName>
</protein>
<evidence type="ECO:0000256" key="1">
    <source>
        <dbReference type="SAM" id="MobiDB-lite"/>
    </source>
</evidence>
<feature type="non-terminal residue" evidence="2">
    <location>
        <position position="1"/>
    </location>
</feature>
<gene>
    <name evidence="2" type="ORF">OLC1_LOCUS14451</name>
</gene>
<feature type="region of interest" description="Disordered" evidence="1">
    <location>
        <begin position="122"/>
        <end position="141"/>
    </location>
</feature>
<evidence type="ECO:0000313" key="2">
    <source>
        <dbReference type="EMBL" id="CAI9105843.1"/>
    </source>
</evidence>
<proteinExistence type="predicted"/>
<keyword evidence="3" id="KW-1185">Reference proteome</keyword>
<dbReference type="AlphaFoldDB" id="A0AAV1DE14"/>
<sequence length="211" mass="23782">MSPPCGTAMQITGQKQKYYFLEHDMKIPGDLSYYFLEHGKDMDEGLALLSFNDSANPMAAIGLEHGLVDLFMVHPNEDGELSDDEDDPVDSQLTREVLTPRMIRKILVWVLVVIKKETMKKLDQTESPTEQAEPVSDKDDYDLDTKEEEIIVKERAKIMITQGRKSAIGMFPALTRNTFVVVGITTMDNGDSTTYPIAYVVVLTENTDEQK</sequence>
<name>A0AAV1DE14_OLDCO</name>
<dbReference type="EMBL" id="OX459122">
    <property type="protein sequence ID" value="CAI9105843.1"/>
    <property type="molecule type" value="Genomic_DNA"/>
</dbReference>